<comment type="caution">
    <text evidence="1">The sequence shown here is derived from an EMBL/GenBank/DDBJ whole genome shotgun (WGS) entry which is preliminary data.</text>
</comment>
<keyword evidence="2" id="KW-1185">Reference proteome</keyword>
<dbReference type="Proteomes" id="UP000626795">
    <property type="component" value="Unassembled WGS sequence"/>
</dbReference>
<accession>A0A9X9QWH5</accession>
<protein>
    <submittedName>
        <fullName evidence="1">Uncharacterized protein</fullName>
    </submittedName>
</protein>
<sequence>MVGFGTKPENGIAVRTLKIMYHEIVPTIYVTITLRISMGNVTAIGNGFSKIKAGTINFAVGWGNVDERAVC</sequence>
<reference evidence="1" key="1">
    <citation type="submission" date="2019-05" db="EMBL/GenBank/DDBJ databases">
        <authorList>
            <person name="Hibberd M."/>
        </authorList>
    </citation>
    <scope>NUCLEOTIDE SEQUENCE</scope>
    <source>
        <strain evidence="1">Neisseria_subflava_BgEED23</strain>
    </source>
</reference>
<dbReference type="AlphaFoldDB" id="A0A9X9QWH5"/>
<dbReference type="EMBL" id="CABFLZ010000001">
    <property type="protein sequence ID" value="VTY02222.1"/>
    <property type="molecule type" value="Genomic_DNA"/>
</dbReference>
<evidence type="ECO:0000313" key="1">
    <source>
        <dbReference type="EMBL" id="VTY02222.1"/>
    </source>
</evidence>
<organism evidence="1 2">
    <name type="scientific">Neisseria subflava</name>
    <dbReference type="NCBI Taxonomy" id="28449"/>
    <lineage>
        <taxon>Bacteria</taxon>
        <taxon>Pseudomonadati</taxon>
        <taxon>Pseudomonadota</taxon>
        <taxon>Betaproteobacteria</taxon>
        <taxon>Neisseriales</taxon>
        <taxon>Neisseriaceae</taxon>
        <taxon>Neisseria</taxon>
    </lineage>
</organism>
<gene>
    <name evidence="1" type="ORF">ONOEEDHL_01596</name>
</gene>
<name>A0A9X9QWH5_NEISU</name>
<proteinExistence type="predicted"/>
<evidence type="ECO:0000313" key="2">
    <source>
        <dbReference type="Proteomes" id="UP000626795"/>
    </source>
</evidence>